<dbReference type="GO" id="GO:0006355">
    <property type="term" value="P:regulation of DNA-templated transcription"/>
    <property type="evidence" value="ECO:0007669"/>
    <property type="project" value="InterPro"/>
</dbReference>
<name>A0A512J8B0_9HYPH</name>
<dbReference type="EMBL" id="BJZU01000092">
    <property type="protein sequence ID" value="GEP06172.1"/>
    <property type="molecule type" value="Genomic_DNA"/>
</dbReference>
<dbReference type="Pfam" id="PF05443">
    <property type="entry name" value="ROS_MUCR"/>
    <property type="match status" value="1"/>
</dbReference>
<dbReference type="AlphaFoldDB" id="A0A512J8B0"/>
<comment type="similarity">
    <text evidence="1">Belongs to the ros/MucR family.</text>
</comment>
<reference evidence="6" key="2">
    <citation type="journal article" date="2019" name="Int. J. Syst. Evol. Microbiol.">
        <title>The Global Catalogue of Microorganisms (GCM) 10K type strain sequencing project: providing services to taxonomists for standard genome sequencing and annotation.</title>
        <authorList>
            <consortium name="The Broad Institute Genomics Platform"/>
            <consortium name="The Broad Institute Genome Sequencing Center for Infectious Disease"/>
            <person name="Wu L."/>
            <person name="Ma J."/>
        </authorList>
    </citation>
    <scope>NUCLEOTIDE SEQUENCE [LARGE SCALE GENOMIC DNA]</scope>
    <source>
        <strain evidence="6">NBRC 107715</strain>
    </source>
</reference>
<evidence type="ECO:0000313" key="5">
    <source>
        <dbReference type="Proteomes" id="UP000321960"/>
    </source>
</evidence>
<reference evidence="3 5" key="3">
    <citation type="submission" date="2019-07" db="EMBL/GenBank/DDBJ databases">
        <title>Whole genome shotgun sequence of Methylobacterium oxalidis NBRC 107715.</title>
        <authorList>
            <person name="Hosoyama A."/>
            <person name="Uohara A."/>
            <person name="Ohji S."/>
            <person name="Ichikawa N."/>
        </authorList>
    </citation>
    <scope>NUCLEOTIDE SEQUENCE [LARGE SCALE GENOMIC DNA]</scope>
    <source>
        <strain evidence="3 5">NBRC 107715</strain>
    </source>
</reference>
<dbReference type="OrthoDB" id="9809693at2"/>
<evidence type="ECO:0000256" key="1">
    <source>
        <dbReference type="ARBA" id="ARBA00007031"/>
    </source>
</evidence>
<dbReference type="Proteomes" id="UP000321960">
    <property type="component" value="Unassembled WGS sequence"/>
</dbReference>
<dbReference type="Gene3D" id="1.10.10.1550">
    <property type="entry name" value="ROS/MUCR transcriptional regulator protein"/>
    <property type="match status" value="1"/>
</dbReference>
<dbReference type="InterPro" id="IPR041920">
    <property type="entry name" value="ROS/MUCR_sf"/>
</dbReference>
<evidence type="ECO:0000256" key="2">
    <source>
        <dbReference type="SAM" id="MobiDB-lite"/>
    </source>
</evidence>
<protein>
    <recommendedName>
        <fullName evidence="7">MucR family transcriptional regulator</fullName>
    </recommendedName>
</protein>
<feature type="region of interest" description="Disordered" evidence="2">
    <location>
        <begin position="136"/>
        <end position="182"/>
    </location>
</feature>
<dbReference type="InterPro" id="IPR008807">
    <property type="entry name" value="ROS_MUCR"/>
</dbReference>
<organism evidence="3 5">
    <name type="scientific">Methylobacterium oxalidis</name>
    <dbReference type="NCBI Taxonomy" id="944322"/>
    <lineage>
        <taxon>Bacteria</taxon>
        <taxon>Pseudomonadati</taxon>
        <taxon>Pseudomonadota</taxon>
        <taxon>Alphaproteobacteria</taxon>
        <taxon>Hyphomicrobiales</taxon>
        <taxon>Methylobacteriaceae</taxon>
        <taxon>Methylobacterium</taxon>
    </lineage>
</organism>
<reference evidence="4" key="1">
    <citation type="journal article" date="2014" name="Int. J. Syst. Evol. Microbiol.">
        <title>Complete genome of a new Firmicutes species belonging to the dominant human colonic microbiota ('Ruminococcus bicirculans') reveals two chromosomes and a selective capacity to utilize plant glucans.</title>
        <authorList>
            <consortium name="NISC Comparative Sequencing Program"/>
            <person name="Wegmann U."/>
            <person name="Louis P."/>
            <person name="Goesmann A."/>
            <person name="Henrissat B."/>
            <person name="Duncan S.H."/>
            <person name="Flint H.J."/>
        </authorList>
    </citation>
    <scope>NUCLEOTIDE SEQUENCE</scope>
    <source>
        <strain evidence="4">NBRC 107715</strain>
    </source>
</reference>
<proteinExistence type="inferred from homology"/>
<sequence length="182" mass="19234">MADVSSARTEFVALTAEIVSAYLGCNHVRPADLPSLIQSVHATLAGLASGGSDAPPAVAKATAAEIKRSITSDYLVSFEDGKHYKTLARHLRLRSLSPEAYRAKWGLPADYPMTAANYSAQRAALARRAGLGRAGSARQTAPAAEQDAAEDAAQQMVAGQPSAEQFEEAITREPFDDGDFAE</sequence>
<dbReference type="GO" id="GO:0003677">
    <property type="term" value="F:DNA binding"/>
    <property type="evidence" value="ECO:0007669"/>
    <property type="project" value="InterPro"/>
</dbReference>
<gene>
    <name evidence="4" type="ORF">GCM10007888_35730</name>
    <name evidence="3" type="ORF">MOX02_42100</name>
</gene>
<dbReference type="GO" id="GO:0008270">
    <property type="term" value="F:zinc ion binding"/>
    <property type="evidence" value="ECO:0007669"/>
    <property type="project" value="InterPro"/>
</dbReference>
<evidence type="ECO:0008006" key="7">
    <source>
        <dbReference type="Google" id="ProtNLM"/>
    </source>
</evidence>
<feature type="compositionally biased region" description="Low complexity" evidence="2">
    <location>
        <begin position="136"/>
        <end position="155"/>
    </location>
</feature>
<keyword evidence="6" id="KW-1185">Reference proteome</keyword>
<dbReference type="EMBL" id="BSPK01000064">
    <property type="protein sequence ID" value="GLS65191.1"/>
    <property type="molecule type" value="Genomic_DNA"/>
</dbReference>
<reference evidence="4" key="4">
    <citation type="submission" date="2023-01" db="EMBL/GenBank/DDBJ databases">
        <title>Draft genome sequence of Methylobacterium oxalidis strain NBRC 107715.</title>
        <authorList>
            <person name="Sun Q."/>
            <person name="Mori K."/>
        </authorList>
    </citation>
    <scope>NUCLEOTIDE SEQUENCE</scope>
    <source>
        <strain evidence="4">NBRC 107715</strain>
    </source>
</reference>
<evidence type="ECO:0000313" key="4">
    <source>
        <dbReference type="EMBL" id="GLS65191.1"/>
    </source>
</evidence>
<dbReference type="Proteomes" id="UP001156856">
    <property type="component" value="Unassembled WGS sequence"/>
</dbReference>
<evidence type="ECO:0000313" key="6">
    <source>
        <dbReference type="Proteomes" id="UP001156856"/>
    </source>
</evidence>
<comment type="caution">
    <text evidence="3">The sequence shown here is derived from an EMBL/GenBank/DDBJ whole genome shotgun (WGS) entry which is preliminary data.</text>
</comment>
<accession>A0A512J8B0</accession>
<evidence type="ECO:0000313" key="3">
    <source>
        <dbReference type="EMBL" id="GEP06172.1"/>
    </source>
</evidence>